<comment type="subcellular location">
    <subcellularLocation>
        <location evidence="1">Nucleus</location>
    </subcellularLocation>
</comment>
<dbReference type="GO" id="GO:0006368">
    <property type="term" value="P:transcription elongation by RNA polymerase II"/>
    <property type="evidence" value="ECO:0007669"/>
    <property type="project" value="InterPro"/>
</dbReference>
<keyword evidence="3" id="KW-0539">Nucleus</keyword>
<dbReference type="PANTHER" id="PTHR23188:SF12">
    <property type="entry name" value="RNA POLYMERASE II-ASSOCIATED FACTOR 1 HOMOLOG"/>
    <property type="match status" value="1"/>
</dbReference>
<feature type="compositionally biased region" description="Polar residues" evidence="4">
    <location>
        <begin position="173"/>
        <end position="198"/>
    </location>
</feature>
<keyword evidence="6" id="KW-1185">Reference proteome</keyword>
<organism evidence="5 6">
    <name type="scientific">Zizania palustris</name>
    <name type="common">Northern wild rice</name>
    <dbReference type="NCBI Taxonomy" id="103762"/>
    <lineage>
        <taxon>Eukaryota</taxon>
        <taxon>Viridiplantae</taxon>
        <taxon>Streptophyta</taxon>
        <taxon>Embryophyta</taxon>
        <taxon>Tracheophyta</taxon>
        <taxon>Spermatophyta</taxon>
        <taxon>Magnoliopsida</taxon>
        <taxon>Liliopsida</taxon>
        <taxon>Poales</taxon>
        <taxon>Poaceae</taxon>
        <taxon>BOP clade</taxon>
        <taxon>Oryzoideae</taxon>
        <taxon>Oryzeae</taxon>
        <taxon>Zizaniinae</taxon>
        <taxon>Zizania</taxon>
    </lineage>
</organism>
<dbReference type="GO" id="GO:0003682">
    <property type="term" value="F:chromatin binding"/>
    <property type="evidence" value="ECO:0007669"/>
    <property type="project" value="TreeGrafter"/>
</dbReference>
<dbReference type="InterPro" id="IPR007133">
    <property type="entry name" value="RNA_pol_II-assoc_Paf1"/>
</dbReference>
<dbReference type="EMBL" id="JAAALK010000082">
    <property type="protein sequence ID" value="KAG8086823.1"/>
    <property type="molecule type" value="Genomic_DNA"/>
</dbReference>
<comment type="caution">
    <text evidence="5">The sequence shown here is derived from an EMBL/GenBank/DDBJ whole genome shotgun (WGS) entry which is preliminary data.</text>
</comment>
<comment type="similarity">
    <text evidence="2">Belongs to the PAF1 family.</text>
</comment>
<feature type="compositionally biased region" description="Pro residues" evidence="4">
    <location>
        <begin position="70"/>
        <end position="125"/>
    </location>
</feature>
<dbReference type="Pfam" id="PF03985">
    <property type="entry name" value="Paf1"/>
    <property type="match status" value="1"/>
</dbReference>
<dbReference type="PANTHER" id="PTHR23188">
    <property type="entry name" value="RNA POLYMERASE II-ASSOCIATED FACTOR 1 HOMOLOG"/>
    <property type="match status" value="1"/>
</dbReference>
<reference evidence="5" key="2">
    <citation type="submission" date="2021-02" db="EMBL/GenBank/DDBJ databases">
        <authorList>
            <person name="Kimball J.A."/>
            <person name="Haas M.W."/>
            <person name="Macchietto M."/>
            <person name="Kono T."/>
            <person name="Duquette J."/>
            <person name="Shao M."/>
        </authorList>
    </citation>
    <scope>NUCLEOTIDE SEQUENCE</scope>
    <source>
        <tissue evidence="5">Fresh leaf tissue</tissue>
    </source>
</reference>
<dbReference type="GO" id="GO:0016593">
    <property type="term" value="C:Cdc73/Paf1 complex"/>
    <property type="evidence" value="ECO:0007669"/>
    <property type="project" value="InterPro"/>
</dbReference>
<accession>A0A8J5WE15</accession>
<dbReference type="AlphaFoldDB" id="A0A8J5WE15"/>
<name>A0A8J5WE15_ZIZPA</name>
<evidence type="ECO:0000313" key="6">
    <source>
        <dbReference type="Proteomes" id="UP000729402"/>
    </source>
</evidence>
<reference evidence="5" key="1">
    <citation type="journal article" date="2021" name="bioRxiv">
        <title>Whole Genome Assembly and Annotation of Northern Wild Rice, Zizania palustris L., Supports a Whole Genome Duplication in the Zizania Genus.</title>
        <authorList>
            <person name="Haas M."/>
            <person name="Kono T."/>
            <person name="Macchietto M."/>
            <person name="Millas R."/>
            <person name="McGilp L."/>
            <person name="Shao M."/>
            <person name="Duquette J."/>
            <person name="Hirsch C.N."/>
            <person name="Kimball J."/>
        </authorList>
    </citation>
    <scope>NUCLEOTIDE SEQUENCE</scope>
    <source>
        <tissue evidence="5">Fresh leaf tissue</tissue>
    </source>
</reference>
<gene>
    <name evidence="5" type="ORF">GUJ93_ZPchr0010g10688</name>
</gene>
<evidence type="ECO:0000256" key="3">
    <source>
        <dbReference type="ARBA" id="ARBA00023242"/>
    </source>
</evidence>
<feature type="compositionally biased region" description="Basic and acidic residues" evidence="4">
    <location>
        <begin position="148"/>
        <end position="172"/>
    </location>
</feature>
<evidence type="ECO:0000313" key="5">
    <source>
        <dbReference type="EMBL" id="KAG8086823.1"/>
    </source>
</evidence>
<protein>
    <submittedName>
        <fullName evidence="5">Uncharacterized protein</fullName>
    </submittedName>
</protein>
<feature type="compositionally biased region" description="Pro residues" evidence="4">
    <location>
        <begin position="7"/>
        <end position="34"/>
    </location>
</feature>
<dbReference type="OrthoDB" id="10260285at2759"/>
<evidence type="ECO:0000256" key="1">
    <source>
        <dbReference type="ARBA" id="ARBA00004123"/>
    </source>
</evidence>
<dbReference type="GO" id="GO:0000993">
    <property type="term" value="F:RNA polymerase II complex binding"/>
    <property type="evidence" value="ECO:0007669"/>
    <property type="project" value="TreeGrafter"/>
</dbReference>
<evidence type="ECO:0000256" key="4">
    <source>
        <dbReference type="SAM" id="MobiDB-lite"/>
    </source>
</evidence>
<dbReference type="Proteomes" id="UP000729402">
    <property type="component" value="Unassembled WGS sequence"/>
</dbReference>
<evidence type="ECO:0000256" key="2">
    <source>
        <dbReference type="ARBA" id="ARBA00007560"/>
    </source>
</evidence>
<feature type="region of interest" description="Disordered" evidence="4">
    <location>
        <begin position="1"/>
        <end position="230"/>
    </location>
</feature>
<sequence>MASYRPYAPPPQGGFPPHPPQPPPMNPYGPPPQQPGYGQMPPQGAPPPFHAPPPPPGPPPPHQPQFNFRPGPPQQQQPQPPPQMYYQPPPPPYGVNSSHPPPPPPQPPSPPPSAPPPPPPLPTHPPPREAQALPPPKEQQPKAALPRVETEEERRARKKREYEKQRVDDRKQQQMMRQSQATILQKTQQVRAAQPPQSHNHHQPLGGSRPVATGSRPASAPNAERFENRLKKPTTFLCKHKFRNELPDPSSQLKWLPLNKDKDRYTKYRITSLEKNYIPKMIVPEDLGIPLDLLDMSVYNPPPVQPSMAHEDEELLRDDEVLTPVKPDGIRKKERPTDKGVSWLVKTQYISPLSTDAAKMSITEKQAKERRESREGRNTFLENINDREKQIKAIEESFRAAKSHPVHQTKRGMEAEWVLPLLPDFDRYEDQFVMVNFDGDPTADSEQYNKLERSERDECESRAVMKSFLVNGSDPSKQEKFLAYMVPSHHELSKDMDDENEDIQYSWVREYHWDVCGDDKDDPTTYLVTFDDDGAKYLPLPTKLVLQKKKAKEGRSGDEIEHFPVPSRITVSRTAHGGLMERGESSSMHENLRRQRSVDDDLYDHPKHSRVEDMDHAHHGQLDKENLLVYITLASNWIMIRTLMVKFWGHWKLLLQGCNLGMQASRFYVDESLTMLTIGSFILEDAEIGNGKNEVCQSDLLLFFIGNYLVNWFRVELERLPPYDFLDIFFGQRWLLKIEAERHWADRLVVYLMKGCQVWMAQSLINCNATEMDRSLRHFSLCIRLQKWVILEFSKVMQGCKITRSNLTYLRALSLRRNPRLESSGAHSIHLA</sequence>
<proteinExistence type="inferred from homology"/>
<feature type="compositionally biased region" description="Pro residues" evidence="4">
    <location>
        <begin position="43"/>
        <end position="63"/>
    </location>
</feature>